<dbReference type="InterPro" id="IPR035472">
    <property type="entry name" value="RpiR-like_SIS"/>
</dbReference>
<dbReference type="PROSITE" id="PS51071">
    <property type="entry name" value="HTH_RPIR"/>
    <property type="match status" value="1"/>
</dbReference>
<dbReference type="RefSeq" id="WP_261495620.1">
    <property type="nucleotide sequence ID" value="NZ_JAOCQF010000001.1"/>
</dbReference>
<proteinExistence type="predicted"/>
<comment type="caution">
    <text evidence="5">The sequence shown here is derived from an EMBL/GenBank/DDBJ whole genome shotgun (WGS) entry which is preliminary data.</text>
</comment>
<accession>A0ABT2NMQ5</accession>
<dbReference type="CDD" id="cd05013">
    <property type="entry name" value="SIS_RpiR"/>
    <property type="match status" value="1"/>
</dbReference>
<evidence type="ECO:0000256" key="1">
    <source>
        <dbReference type="ARBA" id="ARBA00023015"/>
    </source>
</evidence>
<reference evidence="6" key="1">
    <citation type="submission" date="2023-07" db="EMBL/GenBank/DDBJ databases">
        <title>Defluviimonas sediminis sp. nov., isolated from mangrove sediment.</title>
        <authorList>
            <person name="Liu L."/>
            <person name="Li J."/>
            <person name="Huang Y."/>
            <person name="Pan J."/>
            <person name="Li M."/>
        </authorList>
    </citation>
    <scope>NUCLEOTIDE SEQUENCE [LARGE SCALE GENOMIC DNA]</scope>
    <source>
        <strain evidence="6">FT324</strain>
    </source>
</reference>
<evidence type="ECO:0000256" key="3">
    <source>
        <dbReference type="ARBA" id="ARBA00023163"/>
    </source>
</evidence>
<name>A0ABT2NMQ5_9RHOB</name>
<organism evidence="5 6">
    <name type="scientific">Albidovulum sediminis</name>
    <dbReference type="NCBI Taxonomy" id="3066345"/>
    <lineage>
        <taxon>Bacteria</taxon>
        <taxon>Pseudomonadati</taxon>
        <taxon>Pseudomonadota</taxon>
        <taxon>Alphaproteobacteria</taxon>
        <taxon>Rhodobacterales</taxon>
        <taxon>Paracoccaceae</taxon>
        <taxon>Albidovulum</taxon>
    </lineage>
</organism>
<feature type="domain" description="HTH rpiR-type" evidence="4">
    <location>
        <begin position="6"/>
        <end position="82"/>
    </location>
</feature>
<dbReference type="InterPro" id="IPR009057">
    <property type="entry name" value="Homeodomain-like_sf"/>
</dbReference>
<keyword evidence="6" id="KW-1185">Reference proteome</keyword>
<dbReference type="SUPFAM" id="SSF46689">
    <property type="entry name" value="Homeodomain-like"/>
    <property type="match status" value="1"/>
</dbReference>
<dbReference type="PANTHER" id="PTHR30514">
    <property type="entry name" value="GLUCOKINASE"/>
    <property type="match status" value="1"/>
</dbReference>
<gene>
    <name evidence="5" type="ORF">N5I32_10780</name>
</gene>
<protein>
    <submittedName>
        <fullName evidence="5">MurR/RpiR family transcriptional regulator</fullName>
    </submittedName>
</protein>
<dbReference type="InterPro" id="IPR001347">
    <property type="entry name" value="SIS_dom"/>
</dbReference>
<dbReference type="Gene3D" id="1.10.10.10">
    <property type="entry name" value="Winged helix-like DNA-binding domain superfamily/Winged helix DNA-binding domain"/>
    <property type="match status" value="1"/>
</dbReference>
<dbReference type="InterPro" id="IPR000281">
    <property type="entry name" value="HTH_RpiR"/>
</dbReference>
<evidence type="ECO:0000313" key="5">
    <source>
        <dbReference type="EMBL" id="MCT8330001.1"/>
    </source>
</evidence>
<dbReference type="EMBL" id="JAOCQF010000001">
    <property type="protein sequence ID" value="MCT8330001.1"/>
    <property type="molecule type" value="Genomic_DNA"/>
</dbReference>
<dbReference type="Gene3D" id="3.40.50.10490">
    <property type="entry name" value="Glucose-6-phosphate isomerase like protein, domain 1"/>
    <property type="match status" value="1"/>
</dbReference>
<dbReference type="InterPro" id="IPR046348">
    <property type="entry name" value="SIS_dom_sf"/>
</dbReference>
<evidence type="ECO:0000259" key="4">
    <source>
        <dbReference type="PROSITE" id="PS51071"/>
    </source>
</evidence>
<sequence>MPASALTVEQQIRARFDALTRSERQLASHITRHYPVSVLGSITALAKEAEVSTPTVVRLVQKLGYKGYPDFQAVVRLEVEERLISPIAKHDRWAGGVPDTHILNRFADAVVGNLQATLGQIDHADFDAVAGLMADSNRKIFAMGGRITHAMADYFVTHMKVIRQNVTLISDMSNAWPPALIDMVPGDVLLAFDIRRYENNVLSLVEMAADQGAEVVLITDQWVSPAAERARYRLSAHIEVPSAWDSTVAIQVLIETLMAAIQSLTWEETQARMKRLEELYARARFFRRGK</sequence>
<dbReference type="PANTHER" id="PTHR30514:SF18">
    <property type="entry name" value="RPIR-FAMILY TRANSCRIPTIONAL REGULATOR"/>
    <property type="match status" value="1"/>
</dbReference>
<dbReference type="Pfam" id="PF01418">
    <property type="entry name" value="HTH_6"/>
    <property type="match status" value="1"/>
</dbReference>
<dbReference type="InterPro" id="IPR047640">
    <property type="entry name" value="RpiR-like"/>
</dbReference>
<dbReference type="Pfam" id="PF01380">
    <property type="entry name" value="SIS"/>
    <property type="match status" value="1"/>
</dbReference>
<dbReference type="Proteomes" id="UP001205601">
    <property type="component" value="Unassembled WGS sequence"/>
</dbReference>
<evidence type="ECO:0000313" key="6">
    <source>
        <dbReference type="Proteomes" id="UP001205601"/>
    </source>
</evidence>
<keyword evidence="1" id="KW-0805">Transcription regulation</keyword>
<keyword evidence="3" id="KW-0804">Transcription</keyword>
<dbReference type="InterPro" id="IPR036388">
    <property type="entry name" value="WH-like_DNA-bd_sf"/>
</dbReference>
<keyword evidence="2" id="KW-0238">DNA-binding</keyword>
<dbReference type="SUPFAM" id="SSF53697">
    <property type="entry name" value="SIS domain"/>
    <property type="match status" value="1"/>
</dbReference>
<evidence type="ECO:0000256" key="2">
    <source>
        <dbReference type="ARBA" id="ARBA00023125"/>
    </source>
</evidence>